<dbReference type="CDD" id="cd19481">
    <property type="entry name" value="RecA-like_protease"/>
    <property type="match status" value="1"/>
</dbReference>
<keyword evidence="4" id="KW-1185">Reference proteome</keyword>
<evidence type="ECO:0000259" key="2">
    <source>
        <dbReference type="SMART" id="SM00382"/>
    </source>
</evidence>
<dbReference type="GO" id="GO:0016887">
    <property type="term" value="F:ATP hydrolysis activity"/>
    <property type="evidence" value="ECO:0007669"/>
    <property type="project" value="InterPro"/>
</dbReference>
<feature type="region of interest" description="Disordered" evidence="1">
    <location>
        <begin position="242"/>
        <end position="281"/>
    </location>
</feature>
<dbReference type="Pfam" id="PF22893">
    <property type="entry name" value="ULD_2"/>
    <property type="match status" value="1"/>
</dbReference>
<dbReference type="AlphaFoldDB" id="A0A6A6H0S6"/>
<feature type="compositionally biased region" description="Basic and acidic residues" evidence="1">
    <location>
        <begin position="264"/>
        <end position="275"/>
    </location>
</feature>
<sequence>MEDGEGAAVLAANPIESEQVLHTTEHGPEDLGEGDSKTDGPTHSAESDNVVMVTEQSLNHVSSKSSIKLRRRDRKGNLYDPWIFAYSQVKTWKDFHGFLKAIYGQSATSLWEIETYNFEIRAPDGSLIHSSAWNELVEPGWEITFQFCSETQPFEAEKLKGVTDNEKDDSVKNADKELKETIYEDKVSYMLRFVISDLFGPFQYHFDYEQEFETKPLLQKKDTRPKRLPVIQEIIKIVHPENAPRRRLRRRNSDDSTSETLNGKAKDESDEDGKVDPTALGPQDRVLTRHLIINSPLLLNALRAVVCYTSHEADETNDVDESNSDIFEKGEFQYPYRDLYLHKDDLRRYQKQHPSRERHSEEYNNACDRHINALIDYLYLQDEIRLKQAEERWEKTVPTTTFGSLWLLMKPGTDVYVKEYGLHNAYVIELTREQFSKKHQTRCYAIEVWNLVFNGRAISRQTKTILIPVFDGEREITSLPLYPERFHPKRSEDQQSLRQELVERGKKYVSLARGPSYMAYSGQGLQSGTKDYDRARAVVDYKRNKIATSHSSKGILEFDPYEINDPFAFPFPGRDRIPGDDPKIGSRARMPECKCENCQRHNSERQIYAPLTFGSYDDLNPRDDHAFDDHKYFLCDSRLHAFMLKDRIWDLLDVNRIEEAEIDAHAIDKLVMKTESNKDLIKAICAAYTSQEHGGKPYFTDYIQGKGEGQVFLLHGPPGTGKTLTAESVAEFTKRPLLSITTADLGDDPIQLERNLLTFFRDANDWGAIVLLDEADVYMERRSIDDLMRNSVVSIFLRALDYFKGILFLTTNRVGLFDDAFMSRIHVQIGYDKLEEPARQVIWTNNFDMLADNASTRGKAIKVAQSAKEYVEESEMLRKLEWNGREIRNAFQTAVALALYQSKENETPTITSKHLEQVVKMSRAFKSYITSTHQGADESARAFIQRVRDDKTPNTYR</sequence>
<dbReference type="InterPro" id="IPR003593">
    <property type="entry name" value="AAA+_ATPase"/>
</dbReference>
<feature type="compositionally biased region" description="Basic and acidic residues" evidence="1">
    <location>
        <begin position="23"/>
        <end position="40"/>
    </location>
</feature>
<dbReference type="EMBL" id="ML991825">
    <property type="protein sequence ID" value="KAF2231582.1"/>
    <property type="molecule type" value="Genomic_DNA"/>
</dbReference>
<dbReference type="Pfam" id="PF23232">
    <property type="entry name" value="AAA_lid_13"/>
    <property type="match status" value="1"/>
</dbReference>
<dbReference type="Pfam" id="PF22942">
    <property type="entry name" value="DUF7025"/>
    <property type="match status" value="1"/>
</dbReference>
<dbReference type="SMART" id="SM00382">
    <property type="entry name" value="AAA"/>
    <property type="match status" value="1"/>
</dbReference>
<dbReference type="Pfam" id="PF00004">
    <property type="entry name" value="AAA"/>
    <property type="match status" value="1"/>
</dbReference>
<evidence type="ECO:0000313" key="4">
    <source>
        <dbReference type="Proteomes" id="UP000800092"/>
    </source>
</evidence>
<gene>
    <name evidence="3" type="ORF">EV356DRAFT_535411</name>
</gene>
<feature type="domain" description="AAA+ ATPase" evidence="2">
    <location>
        <begin position="708"/>
        <end position="835"/>
    </location>
</feature>
<evidence type="ECO:0000256" key="1">
    <source>
        <dbReference type="SAM" id="MobiDB-lite"/>
    </source>
</evidence>
<organism evidence="3 4">
    <name type="scientific">Viridothelium virens</name>
    <name type="common">Speckled blister lichen</name>
    <name type="synonym">Trypethelium virens</name>
    <dbReference type="NCBI Taxonomy" id="1048519"/>
    <lineage>
        <taxon>Eukaryota</taxon>
        <taxon>Fungi</taxon>
        <taxon>Dikarya</taxon>
        <taxon>Ascomycota</taxon>
        <taxon>Pezizomycotina</taxon>
        <taxon>Dothideomycetes</taxon>
        <taxon>Dothideomycetes incertae sedis</taxon>
        <taxon>Trypetheliales</taxon>
        <taxon>Trypetheliaceae</taxon>
        <taxon>Viridothelium</taxon>
    </lineage>
</organism>
<protein>
    <recommendedName>
        <fullName evidence="2">AAA+ ATPase domain-containing protein</fullName>
    </recommendedName>
</protein>
<dbReference type="OrthoDB" id="10042665at2759"/>
<dbReference type="InterPro" id="IPR056599">
    <property type="entry name" value="AAA_lid_fung"/>
</dbReference>
<dbReference type="PANTHER" id="PTHR46411">
    <property type="entry name" value="FAMILY ATPASE, PUTATIVE-RELATED"/>
    <property type="match status" value="1"/>
</dbReference>
<name>A0A6A6H0S6_VIRVR</name>
<feature type="region of interest" description="Disordered" evidence="1">
    <location>
        <begin position="1"/>
        <end position="46"/>
    </location>
</feature>
<dbReference type="GO" id="GO:0005524">
    <property type="term" value="F:ATP binding"/>
    <property type="evidence" value="ECO:0007669"/>
    <property type="project" value="InterPro"/>
</dbReference>
<dbReference type="Gene3D" id="3.40.50.300">
    <property type="entry name" value="P-loop containing nucleotide triphosphate hydrolases"/>
    <property type="match status" value="1"/>
</dbReference>
<reference evidence="3" key="1">
    <citation type="journal article" date="2020" name="Stud. Mycol.">
        <title>101 Dothideomycetes genomes: a test case for predicting lifestyles and emergence of pathogens.</title>
        <authorList>
            <person name="Haridas S."/>
            <person name="Albert R."/>
            <person name="Binder M."/>
            <person name="Bloem J."/>
            <person name="Labutti K."/>
            <person name="Salamov A."/>
            <person name="Andreopoulos B."/>
            <person name="Baker S."/>
            <person name="Barry K."/>
            <person name="Bills G."/>
            <person name="Bluhm B."/>
            <person name="Cannon C."/>
            <person name="Castanera R."/>
            <person name="Culley D."/>
            <person name="Daum C."/>
            <person name="Ezra D."/>
            <person name="Gonzalez J."/>
            <person name="Henrissat B."/>
            <person name="Kuo A."/>
            <person name="Liang C."/>
            <person name="Lipzen A."/>
            <person name="Lutzoni F."/>
            <person name="Magnuson J."/>
            <person name="Mondo S."/>
            <person name="Nolan M."/>
            <person name="Ohm R."/>
            <person name="Pangilinan J."/>
            <person name="Park H.-J."/>
            <person name="Ramirez L."/>
            <person name="Alfaro M."/>
            <person name="Sun H."/>
            <person name="Tritt A."/>
            <person name="Yoshinaga Y."/>
            <person name="Zwiers L.-H."/>
            <person name="Turgeon B."/>
            <person name="Goodwin S."/>
            <person name="Spatafora J."/>
            <person name="Crous P."/>
            <person name="Grigoriev I."/>
        </authorList>
    </citation>
    <scope>NUCLEOTIDE SEQUENCE</scope>
    <source>
        <strain evidence="3">Tuck. ex Michener</strain>
    </source>
</reference>
<dbReference type="PANTHER" id="PTHR46411:SF4">
    <property type="entry name" value="AAA+ ATPASE DOMAIN-CONTAINING PROTEIN"/>
    <property type="match status" value="1"/>
</dbReference>
<proteinExistence type="predicted"/>
<evidence type="ECO:0000313" key="3">
    <source>
        <dbReference type="EMBL" id="KAF2231582.1"/>
    </source>
</evidence>
<dbReference type="InterPro" id="IPR054289">
    <property type="entry name" value="DUF7025"/>
</dbReference>
<dbReference type="InterPro" id="IPR003959">
    <property type="entry name" value="ATPase_AAA_core"/>
</dbReference>
<dbReference type="InterPro" id="IPR027417">
    <property type="entry name" value="P-loop_NTPase"/>
</dbReference>
<dbReference type="SUPFAM" id="SSF52540">
    <property type="entry name" value="P-loop containing nucleoside triphosphate hydrolases"/>
    <property type="match status" value="1"/>
</dbReference>
<accession>A0A6A6H0S6</accession>
<dbReference type="InterPro" id="IPR054464">
    <property type="entry name" value="ULD_fung"/>
</dbReference>
<dbReference type="Proteomes" id="UP000800092">
    <property type="component" value="Unassembled WGS sequence"/>
</dbReference>